<dbReference type="AntiFam" id="ANF00038">
    <property type="entry name" value="Overlaps SRP RNA, same strand"/>
</dbReference>
<feature type="signal peptide" evidence="1">
    <location>
        <begin position="1"/>
        <end position="26"/>
    </location>
</feature>
<organism evidence="2 3">
    <name type="scientific">Pisum sativum</name>
    <name type="common">Garden pea</name>
    <name type="synonym">Lathyrus oleraceus</name>
    <dbReference type="NCBI Taxonomy" id="3888"/>
    <lineage>
        <taxon>Eukaryota</taxon>
        <taxon>Viridiplantae</taxon>
        <taxon>Streptophyta</taxon>
        <taxon>Embryophyta</taxon>
        <taxon>Tracheophyta</taxon>
        <taxon>Spermatophyta</taxon>
        <taxon>Magnoliopsida</taxon>
        <taxon>eudicotyledons</taxon>
        <taxon>Gunneridae</taxon>
        <taxon>Pentapetalae</taxon>
        <taxon>rosids</taxon>
        <taxon>fabids</taxon>
        <taxon>Fabales</taxon>
        <taxon>Fabaceae</taxon>
        <taxon>Papilionoideae</taxon>
        <taxon>50 kb inversion clade</taxon>
        <taxon>NPAAA clade</taxon>
        <taxon>Hologalegina</taxon>
        <taxon>IRL clade</taxon>
        <taxon>Fabeae</taxon>
        <taxon>Lathyrus</taxon>
    </lineage>
</organism>
<dbReference type="Proteomes" id="UP001058974">
    <property type="component" value="Chromosome 7"/>
</dbReference>
<feature type="chain" id="PRO_5038953197" description="Secreted protein" evidence="1">
    <location>
        <begin position="27"/>
        <end position="110"/>
    </location>
</feature>
<dbReference type="EMBL" id="JAMSHJ010000007">
    <property type="protein sequence ID" value="KAI5384673.1"/>
    <property type="molecule type" value="Genomic_DNA"/>
</dbReference>
<comment type="caution">
    <text evidence="2">The sequence shown here is derived from an EMBL/GenBank/DDBJ whole genome shotgun (WGS) entry which is preliminary data.</text>
</comment>
<gene>
    <name evidence="2" type="ORF">KIW84_071615</name>
</gene>
<evidence type="ECO:0008006" key="4">
    <source>
        <dbReference type="Google" id="ProtNLM"/>
    </source>
</evidence>
<evidence type="ECO:0000313" key="3">
    <source>
        <dbReference type="Proteomes" id="UP001058974"/>
    </source>
</evidence>
<name>A0A9D4VIQ7_PEA</name>
<sequence length="110" mass="12380">MWGHQGDGTWLRLNRLVWWLHHVGLPAPSCELTHGTCAKARVLCVLDRRVQREAGFTEQRTLPTPDSGGITGHCFLSPQHLSSLASGPLLFWFYGGLIWMFENIFSPSGY</sequence>
<keyword evidence="3" id="KW-1185">Reference proteome</keyword>
<protein>
    <recommendedName>
        <fullName evidence="4">Secreted protein</fullName>
    </recommendedName>
</protein>
<evidence type="ECO:0000256" key="1">
    <source>
        <dbReference type="SAM" id="SignalP"/>
    </source>
</evidence>
<keyword evidence="1" id="KW-0732">Signal</keyword>
<proteinExistence type="predicted"/>
<evidence type="ECO:0000313" key="2">
    <source>
        <dbReference type="EMBL" id="KAI5384673.1"/>
    </source>
</evidence>
<accession>A0A9D4VIQ7</accession>
<dbReference type="AlphaFoldDB" id="A0A9D4VIQ7"/>
<dbReference type="Gramene" id="Psat07G0161500-T2">
    <property type="protein sequence ID" value="KAI5384673.1"/>
    <property type="gene ID" value="KIW84_071615"/>
</dbReference>
<reference evidence="2 3" key="1">
    <citation type="journal article" date="2022" name="Nat. Genet.">
        <title>Improved pea reference genome and pan-genome highlight genomic features and evolutionary characteristics.</title>
        <authorList>
            <person name="Yang T."/>
            <person name="Liu R."/>
            <person name="Luo Y."/>
            <person name="Hu S."/>
            <person name="Wang D."/>
            <person name="Wang C."/>
            <person name="Pandey M.K."/>
            <person name="Ge S."/>
            <person name="Xu Q."/>
            <person name="Li N."/>
            <person name="Li G."/>
            <person name="Huang Y."/>
            <person name="Saxena R.K."/>
            <person name="Ji Y."/>
            <person name="Li M."/>
            <person name="Yan X."/>
            <person name="He Y."/>
            <person name="Liu Y."/>
            <person name="Wang X."/>
            <person name="Xiang C."/>
            <person name="Varshney R.K."/>
            <person name="Ding H."/>
            <person name="Gao S."/>
            <person name="Zong X."/>
        </authorList>
    </citation>
    <scope>NUCLEOTIDE SEQUENCE [LARGE SCALE GENOMIC DNA]</scope>
    <source>
        <strain evidence="2 3">cv. Zhongwan 6</strain>
    </source>
</reference>